<evidence type="ECO:0000256" key="2">
    <source>
        <dbReference type="ARBA" id="ARBA00008125"/>
    </source>
</evidence>
<evidence type="ECO:0000313" key="11">
    <source>
        <dbReference type="Proteomes" id="UP000515159"/>
    </source>
</evidence>
<dbReference type="SUPFAM" id="SSF82895">
    <property type="entry name" value="TSP-1 type 1 repeat"/>
    <property type="match status" value="1"/>
</dbReference>
<keyword evidence="5" id="KW-1015">Disulfide bond</keyword>
<dbReference type="SUPFAM" id="SSF57184">
    <property type="entry name" value="Growth factor receptor domain"/>
    <property type="match status" value="1"/>
</dbReference>
<dbReference type="SUPFAM" id="SSF57603">
    <property type="entry name" value="FnI-like domain"/>
    <property type="match status" value="1"/>
</dbReference>
<feature type="signal peptide" evidence="7">
    <location>
        <begin position="1"/>
        <end position="22"/>
    </location>
</feature>
<dbReference type="PANTHER" id="PTHR11348:SF22">
    <property type="entry name" value="CCN FAMILY MEMBER 5"/>
    <property type="match status" value="1"/>
</dbReference>
<feature type="domain" description="VWFC" evidence="9">
    <location>
        <begin position="96"/>
        <end position="162"/>
    </location>
</feature>
<evidence type="ECO:0000259" key="8">
    <source>
        <dbReference type="PROSITE" id="PS01225"/>
    </source>
</evidence>
<dbReference type="SMART" id="SM00121">
    <property type="entry name" value="IB"/>
    <property type="match status" value="1"/>
</dbReference>
<dbReference type="InterPro" id="IPR017891">
    <property type="entry name" value="Insulin_GF-bd_Cys-rich_CS"/>
</dbReference>
<dbReference type="InterPro" id="IPR036383">
    <property type="entry name" value="TSP1_rpt_sf"/>
</dbReference>
<dbReference type="PROSITE" id="PS51323">
    <property type="entry name" value="IGFBP_N_2"/>
    <property type="match status" value="1"/>
</dbReference>
<comment type="similarity">
    <text evidence="2">Belongs to the CCN family.</text>
</comment>
<dbReference type="Gene3D" id="2.20.100.10">
    <property type="entry name" value="Thrombospondin type-1 (TSP1) repeat"/>
    <property type="match status" value="1"/>
</dbReference>
<feature type="domain" description="CTCK" evidence="8">
    <location>
        <begin position="246"/>
        <end position="315"/>
    </location>
</feature>
<evidence type="ECO:0000259" key="9">
    <source>
        <dbReference type="PROSITE" id="PS50184"/>
    </source>
</evidence>
<dbReference type="PROSITE" id="PS00222">
    <property type="entry name" value="IGFBP_N_1"/>
    <property type="match status" value="1"/>
</dbReference>
<dbReference type="GO" id="GO:0007165">
    <property type="term" value="P:signal transduction"/>
    <property type="evidence" value="ECO:0007669"/>
    <property type="project" value="InterPro"/>
</dbReference>
<dbReference type="RefSeq" id="XP_033818664.1">
    <property type="nucleotide sequence ID" value="XM_033962773.1"/>
</dbReference>
<feature type="domain" description="IGFBP N-terminal" evidence="10">
    <location>
        <begin position="17"/>
        <end position="93"/>
    </location>
</feature>
<dbReference type="FunCoup" id="A0A6P8SIS2">
    <property type="interactions" value="45"/>
</dbReference>
<dbReference type="PANTHER" id="PTHR11348">
    <property type="entry name" value="CONNECTIVE TISSUE GROWTH FACTOR-RELATED"/>
    <property type="match status" value="1"/>
</dbReference>
<protein>
    <submittedName>
        <fullName evidence="12">WNT1-inducible-signaling pathway protein 2</fullName>
    </submittedName>
</protein>
<dbReference type="KEGG" id="gsh:117368957"/>
<comment type="caution">
    <text evidence="6">Lacks conserved residue(s) required for the propagation of feature annotation.</text>
</comment>
<accession>A0A6P8SIS2</accession>
<dbReference type="GO" id="GO:0045597">
    <property type="term" value="P:positive regulation of cell differentiation"/>
    <property type="evidence" value="ECO:0007669"/>
    <property type="project" value="TreeGrafter"/>
</dbReference>
<dbReference type="Proteomes" id="UP000515159">
    <property type="component" value="Chromosome 11"/>
</dbReference>
<evidence type="ECO:0000259" key="10">
    <source>
        <dbReference type="PROSITE" id="PS51323"/>
    </source>
</evidence>
<dbReference type="InterPro" id="IPR006207">
    <property type="entry name" value="Cys_knot_C"/>
</dbReference>
<evidence type="ECO:0000256" key="1">
    <source>
        <dbReference type="ARBA" id="ARBA00004613"/>
    </source>
</evidence>
<dbReference type="SMART" id="SM00214">
    <property type="entry name" value="VWC"/>
    <property type="match status" value="1"/>
</dbReference>
<dbReference type="SMART" id="SM00041">
    <property type="entry name" value="CT"/>
    <property type="match status" value="1"/>
</dbReference>
<dbReference type="Pfam" id="PF00093">
    <property type="entry name" value="VWC"/>
    <property type="match status" value="1"/>
</dbReference>
<dbReference type="GO" id="GO:0005178">
    <property type="term" value="F:integrin binding"/>
    <property type="evidence" value="ECO:0007669"/>
    <property type="project" value="TreeGrafter"/>
</dbReference>
<dbReference type="GO" id="GO:0031012">
    <property type="term" value="C:extracellular matrix"/>
    <property type="evidence" value="ECO:0007669"/>
    <property type="project" value="TreeGrafter"/>
</dbReference>
<dbReference type="AlphaFoldDB" id="A0A6P8SIS2"/>
<dbReference type="SMART" id="SM00209">
    <property type="entry name" value="TSP1"/>
    <property type="match status" value="1"/>
</dbReference>
<dbReference type="CTD" id="8839"/>
<feature type="chain" id="PRO_5028279710" evidence="7">
    <location>
        <begin position="23"/>
        <end position="315"/>
    </location>
</feature>
<name>A0A6P8SIS2_GEOSA</name>
<dbReference type="GO" id="GO:0005615">
    <property type="term" value="C:extracellular space"/>
    <property type="evidence" value="ECO:0007669"/>
    <property type="project" value="TreeGrafter"/>
</dbReference>
<dbReference type="InterPro" id="IPR000884">
    <property type="entry name" value="TSP1_rpt"/>
</dbReference>
<keyword evidence="3" id="KW-0964">Secreted</keyword>
<dbReference type="InterPro" id="IPR001007">
    <property type="entry name" value="VWF_dom"/>
</dbReference>
<dbReference type="InterPro" id="IPR043973">
    <property type="entry name" value="TSP1_CCN"/>
</dbReference>
<dbReference type="Pfam" id="PF00219">
    <property type="entry name" value="IGFBP"/>
    <property type="match status" value="1"/>
</dbReference>
<proteinExistence type="inferred from homology"/>
<evidence type="ECO:0000256" key="4">
    <source>
        <dbReference type="ARBA" id="ARBA00022729"/>
    </source>
</evidence>
<dbReference type="Pfam" id="PF19035">
    <property type="entry name" value="TSP1_CCN"/>
    <property type="match status" value="1"/>
</dbReference>
<reference evidence="12" key="1">
    <citation type="submission" date="2025-08" db="UniProtKB">
        <authorList>
            <consortium name="RefSeq"/>
        </authorList>
    </citation>
    <scope>IDENTIFICATION</scope>
</reference>
<dbReference type="PROSITE" id="PS50092">
    <property type="entry name" value="TSP1"/>
    <property type="match status" value="1"/>
</dbReference>
<gene>
    <name evidence="12" type="primary">CCN5</name>
</gene>
<evidence type="ECO:0000256" key="3">
    <source>
        <dbReference type="ARBA" id="ARBA00022525"/>
    </source>
</evidence>
<comment type="subcellular location">
    <subcellularLocation>
        <location evidence="1">Secreted</location>
    </subcellularLocation>
</comment>
<dbReference type="InterPro" id="IPR009030">
    <property type="entry name" value="Growth_fac_rcpt_cys_sf"/>
</dbReference>
<evidence type="ECO:0000256" key="7">
    <source>
        <dbReference type="SAM" id="SignalP"/>
    </source>
</evidence>
<dbReference type="PROSITE" id="PS01208">
    <property type="entry name" value="VWFC_1"/>
    <property type="match status" value="1"/>
</dbReference>
<dbReference type="GeneID" id="117368957"/>
<keyword evidence="4 7" id="KW-0732">Signal</keyword>
<dbReference type="GO" id="GO:0007155">
    <property type="term" value="P:cell adhesion"/>
    <property type="evidence" value="ECO:0007669"/>
    <property type="project" value="TreeGrafter"/>
</dbReference>
<evidence type="ECO:0000256" key="5">
    <source>
        <dbReference type="ARBA" id="ARBA00023157"/>
    </source>
</evidence>
<sequence>MKFQLAIRLHFFLLYLPAELFAQLCRTPCYCPWVPLRCPPTVPLVMDGCGCCRICARRLGEPCNQVYVCDPDQGLVCDYSAGNAGRSGVCKFEDDGGCEFNGKIYKEGEVFQPSCKFQCQCSDGGLTCVPLCSEDVRLPSADCLRPRRVQIPGSCCQEWICEGQEDMTSDEPVIASRLHEAASHSSAGTCEDWSSEWSVCSTSCGMGVSVRVSNQNQNCQLENQSRLCMIRPCNVIRATMARGARCHPTVTPSRFIRFEHQDCVSTRTYVPTFCGFCGHQPCIPSQTRDELVDFSCSRGRPLKIKMAFMMSCVCP</sequence>
<dbReference type="GO" id="GO:0008201">
    <property type="term" value="F:heparin binding"/>
    <property type="evidence" value="ECO:0007669"/>
    <property type="project" value="TreeGrafter"/>
</dbReference>
<evidence type="ECO:0000256" key="6">
    <source>
        <dbReference type="PROSITE-ProRule" id="PRU00039"/>
    </source>
</evidence>
<dbReference type="InterPro" id="IPR050941">
    <property type="entry name" value="CCN"/>
</dbReference>
<keyword evidence="11" id="KW-1185">Reference proteome</keyword>
<dbReference type="InterPro" id="IPR000867">
    <property type="entry name" value="IGFBP-like"/>
</dbReference>
<evidence type="ECO:0000313" key="12">
    <source>
        <dbReference type="RefSeq" id="XP_033818664.1"/>
    </source>
</evidence>
<dbReference type="PROSITE" id="PS50184">
    <property type="entry name" value="VWFC_2"/>
    <property type="match status" value="1"/>
</dbReference>
<dbReference type="PROSITE" id="PS01225">
    <property type="entry name" value="CTCK_2"/>
    <property type="match status" value="1"/>
</dbReference>
<organism evidence="11 12">
    <name type="scientific">Geotrypetes seraphini</name>
    <name type="common">Gaboon caecilian</name>
    <name type="synonym">Caecilia seraphini</name>
    <dbReference type="NCBI Taxonomy" id="260995"/>
    <lineage>
        <taxon>Eukaryota</taxon>
        <taxon>Metazoa</taxon>
        <taxon>Chordata</taxon>
        <taxon>Craniata</taxon>
        <taxon>Vertebrata</taxon>
        <taxon>Euteleostomi</taxon>
        <taxon>Amphibia</taxon>
        <taxon>Gymnophiona</taxon>
        <taxon>Geotrypetes</taxon>
    </lineage>
</organism>
<dbReference type="InParanoid" id="A0A6P8SIS2"/>
<dbReference type="OrthoDB" id="365605at2759"/>